<dbReference type="SUPFAM" id="SSF48726">
    <property type="entry name" value="Immunoglobulin"/>
    <property type="match status" value="1"/>
</dbReference>
<dbReference type="EMBL" id="JACVVK020000694">
    <property type="protein sequence ID" value="KAK7455322.1"/>
    <property type="molecule type" value="Genomic_DNA"/>
</dbReference>
<feature type="region of interest" description="Disordered" evidence="1">
    <location>
        <begin position="67"/>
        <end position="92"/>
    </location>
</feature>
<keyword evidence="2" id="KW-1133">Transmembrane helix</keyword>
<dbReference type="InterPro" id="IPR007110">
    <property type="entry name" value="Ig-like_dom"/>
</dbReference>
<accession>A0ABD0J2V7</accession>
<feature type="non-terminal residue" evidence="4">
    <location>
        <position position="1"/>
    </location>
</feature>
<dbReference type="Gene3D" id="2.60.40.10">
    <property type="entry name" value="Immunoglobulins"/>
    <property type="match status" value="1"/>
</dbReference>
<gene>
    <name evidence="4" type="ORF">BaRGS_00039488</name>
</gene>
<evidence type="ECO:0000256" key="1">
    <source>
        <dbReference type="SAM" id="MobiDB-lite"/>
    </source>
</evidence>
<dbReference type="PROSITE" id="PS50835">
    <property type="entry name" value="IG_LIKE"/>
    <property type="match status" value="1"/>
</dbReference>
<dbReference type="InterPro" id="IPR013783">
    <property type="entry name" value="Ig-like_fold"/>
</dbReference>
<dbReference type="AlphaFoldDB" id="A0ABD0J2V7"/>
<keyword evidence="5" id="KW-1185">Reference proteome</keyword>
<keyword evidence="2" id="KW-0812">Transmembrane</keyword>
<comment type="caution">
    <text evidence="4">The sequence shown here is derived from an EMBL/GenBank/DDBJ whole genome shotgun (WGS) entry which is preliminary data.</text>
</comment>
<organism evidence="4 5">
    <name type="scientific">Batillaria attramentaria</name>
    <dbReference type="NCBI Taxonomy" id="370345"/>
    <lineage>
        <taxon>Eukaryota</taxon>
        <taxon>Metazoa</taxon>
        <taxon>Spiralia</taxon>
        <taxon>Lophotrochozoa</taxon>
        <taxon>Mollusca</taxon>
        <taxon>Gastropoda</taxon>
        <taxon>Caenogastropoda</taxon>
        <taxon>Sorbeoconcha</taxon>
        <taxon>Cerithioidea</taxon>
        <taxon>Batillariidae</taxon>
        <taxon>Batillaria</taxon>
    </lineage>
</organism>
<feature type="region of interest" description="Disordered" evidence="1">
    <location>
        <begin position="574"/>
        <end position="631"/>
    </location>
</feature>
<proteinExistence type="predicted"/>
<evidence type="ECO:0000313" key="4">
    <source>
        <dbReference type="EMBL" id="KAK7455322.1"/>
    </source>
</evidence>
<feature type="compositionally biased region" description="Polar residues" evidence="1">
    <location>
        <begin position="577"/>
        <end position="587"/>
    </location>
</feature>
<feature type="region of interest" description="Disordered" evidence="1">
    <location>
        <begin position="778"/>
        <end position="809"/>
    </location>
</feature>
<feature type="compositionally biased region" description="Basic and acidic residues" evidence="1">
    <location>
        <begin position="74"/>
        <end position="83"/>
    </location>
</feature>
<evidence type="ECO:0000313" key="5">
    <source>
        <dbReference type="Proteomes" id="UP001519460"/>
    </source>
</evidence>
<reference evidence="4 5" key="1">
    <citation type="journal article" date="2023" name="Sci. Data">
        <title>Genome assembly of the Korean intertidal mud-creeper Batillaria attramentaria.</title>
        <authorList>
            <person name="Patra A.K."/>
            <person name="Ho P.T."/>
            <person name="Jun S."/>
            <person name="Lee S.J."/>
            <person name="Kim Y."/>
            <person name="Won Y.J."/>
        </authorList>
    </citation>
    <scope>NUCLEOTIDE SEQUENCE [LARGE SCALE GENOMIC DNA]</scope>
    <source>
        <strain evidence="4">Wonlab-2016</strain>
    </source>
</reference>
<protein>
    <recommendedName>
        <fullName evidence="3">Ig-like domain-containing protein</fullName>
    </recommendedName>
</protein>
<feature type="domain" description="Ig-like" evidence="3">
    <location>
        <begin position="132"/>
        <end position="219"/>
    </location>
</feature>
<dbReference type="Proteomes" id="UP001519460">
    <property type="component" value="Unassembled WGS sequence"/>
</dbReference>
<sequence length="809" mass="89425">LLTSFLIPDPPTSPPKIRSSNKAQFLSSDPPGSPPKILSSNKAQFLSSGDTLTCTVSGGEPLVSSVHFSCSSPDHPDGPDDRNGSSVSSSLTIDTSRATGADTLCVCSAVWEPGPLLYAERVEETYHLDYGPLLVSVEELRHDFKMPPSVLTLICVASRFQPAVTFTWSGVTCNHSNQSTGTGNSSTCSFALAPSDVGKNITCTASNTVSGLSRAAAYTLTAPEVVSLEMNFAVSDHSVTLSCRRLQAITHFEREFYQPTTTYSLSNRRVNLLSIFPSKGAPQLVESNSTHGTGTKDNPFKVSRDGSLTFYLQAYPTPVVKIAGFLGNTLLPNNSDETDRGFKKIEEEIIRCWPSAHGISRVQCEVNADQIDGGFYAVTLANALNEITLYLHVEPRQPKETAATHVGVYAAGGAGVVVLVTFIAVGVVKRRRYLAMRARYARFQHSPAREMVFYRRLGEAVGVQEEEDVYHVIDYSHMEPGIGERPVSIVAPLSPRLRQDPLPPIPCASGAATFRRRSRSLTDDSLHPVACLSDRRAADNSAASRSHRRRSLPSDYMHLVPDYLTPVATLPYGPAQDVTSDYLTPTRTGRRRPKSCDDVQQMGSLTGLRRSVPPDYLHPAASRGERRRSLPSDYIHPIATAAEQQPLKYSDYVPRMVNLADRWRPLPPDYIHPAPPGRERRRSLPSDYIHPTATAAERQPLKYSDYVPWMVNLADRWRPLPPDYIHPAPPGRERRRSLPSDYIHPIATAAERQPLKYSDYVPWMVNLADRWRPLPPDYIHPAPPGRERRRSLPSDYIHPITTGAETQPH</sequence>
<evidence type="ECO:0000256" key="2">
    <source>
        <dbReference type="SAM" id="Phobius"/>
    </source>
</evidence>
<feature type="region of interest" description="Disordered" evidence="1">
    <location>
        <begin position="1"/>
        <end position="39"/>
    </location>
</feature>
<feature type="transmembrane region" description="Helical" evidence="2">
    <location>
        <begin position="406"/>
        <end position="428"/>
    </location>
</feature>
<name>A0ABD0J2V7_9CAEN</name>
<feature type="compositionally biased region" description="Polar residues" evidence="1">
    <location>
        <begin position="18"/>
        <end position="27"/>
    </location>
</feature>
<dbReference type="InterPro" id="IPR036179">
    <property type="entry name" value="Ig-like_dom_sf"/>
</dbReference>
<keyword evidence="2" id="KW-0472">Membrane</keyword>
<evidence type="ECO:0000259" key="3">
    <source>
        <dbReference type="PROSITE" id="PS50835"/>
    </source>
</evidence>